<organism evidence="3 4">
    <name type="scientific">Pararhodobacter oceanensis</name>
    <dbReference type="NCBI Taxonomy" id="2172121"/>
    <lineage>
        <taxon>Bacteria</taxon>
        <taxon>Pseudomonadati</taxon>
        <taxon>Pseudomonadota</taxon>
        <taxon>Alphaproteobacteria</taxon>
        <taxon>Rhodobacterales</taxon>
        <taxon>Paracoccaceae</taxon>
        <taxon>Pararhodobacter</taxon>
    </lineage>
</organism>
<dbReference type="InterPro" id="IPR023393">
    <property type="entry name" value="START-like_dom_sf"/>
</dbReference>
<dbReference type="AlphaFoldDB" id="A0A2T8HRY7"/>
<comment type="similarity">
    <text evidence="1">Belongs to the AHA1 family.</text>
</comment>
<dbReference type="CDD" id="cd07814">
    <property type="entry name" value="SRPBCC_CalC_Aha1-like"/>
    <property type="match status" value="1"/>
</dbReference>
<comment type="caution">
    <text evidence="3">The sequence shown here is derived from an EMBL/GenBank/DDBJ whole genome shotgun (WGS) entry which is preliminary data.</text>
</comment>
<proteinExistence type="inferred from homology"/>
<dbReference type="OrthoDB" id="9803476at2"/>
<evidence type="ECO:0000313" key="3">
    <source>
        <dbReference type="EMBL" id="PVH28184.1"/>
    </source>
</evidence>
<evidence type="ECO:0000256" key="1">
    <source>
        <dbReference type="ARBA" id="ARBA00006817"/>
    </source>
</evidence>
<dbReference type="SUPFAM" id="SSF55961">
    <property type="entry name" value="Bet v1-like"/>
    <property type="match status" value="1"/>
</dbReference>
<protein>
    <submittedName>
        <fullName evidence="3">SRPBCC domain-containing protein</fullName>
    </submittedName>
</protein>
<evidence type="ECO:0000313" key="4">
    <source>
        <dbReference type="Proteomes" id="UP000245911"/>
    </source>
</evidence>
<keyword evidence="4" id="KW-1185">Reference proteome</keyword>
<dbReference type="InterPro" id="IPR013538">
    <property type="entry name" value="ASHA1/2-like_C"/>
</dbReference>
<name>A0A2T8HRY7_9RHOB</name>
<evidence type="ECO:0000259" key="2">
    <source>
        <dbReference type="Pfam" id="PF08327"/>
    </source>
</evidence>
<dbReference type="EMBL" id="QDKM01000006">
    <property type="protein sequence ID" value="PVH28184.1"/>
    <property type="molecule type" value="Genomic_DNA"/>
</dbReference>
<sequence length="141" mass="15604">MTATTAATSLHKTIYLRATPAQVWAYLTEPEKLAIWFHKPESTLTPGPYEMFGTESGNRLMWGEVLHADPFNRLEYSFTIAPMGEATSTVIWTLTEVPGGTRLSLEHTGLPQGAEAFDLTLALDKGWDDHISRMRADVHGG</sequence>
<reference evidence="3 4" key="1">
    <citation type="submission" date="2018-04" db="EMBL/GenBank/DDBJ databases">
        <title>Pararhodobacter oceanense sp. nov., isolated from marine intertidal sediment.</title>
        <authorList>
            <person name="Wang X.-L."/>
            <person name="Du Z.-J."/>
        </authorList>
    </citation>
    <scope>NUCLEOTIDE SEQUENCE [LARGE SCALE GENOMIC DNA]</scope>
    <source>
        <strain evidence="3 4">AM505</strain>
    </source>
</reference>
<dbReference type="RefSeq" id="WP_116559103.1">
    <property type="nucleotide sequence ID" value="NZ_QDKM01000006.1"/>
</dbReference>
<dbReference type="Proteomes" id="UP000245911">
    <property type="component" value="Unassembled WGS sequence"/>
</dbReference>
<dbReference type="Pfam" id="PF08327">
    <property type="entry name" value="AHSA1"/>
    <property type="match status" value="1"/>
</dbReference>
<dbReference type="Gene3D" id="3.30.530.20">
    <property type="match status" value="1"/>
</dbReference>
<accession>A0A2T8HRY7</accession>
<feature type="domain" description="Activator of Hsp90 ATPase homologue 1/2-like C-terminal" evidence="2">
    <location>
        <begin position="18"/>
        <end position="135"/>
    </location>
</feature>
<gene>
    <name evidence="3" type="ORF">DDE20_13835</name>
</gene>